<sequence>MFDTTNIAYLVCLFILPGLMLLVRPTRHDKTAQPPQLPETIPFLSNGWLFMTDKRRFLSRARQAFKTSPVVKYRLGPLNVHLITGADQVSTIFRSSFTSEPWVLRIIQNSAGLGGHDLEKFKADESGGALQPRHGMQIPKEKRVWYGMHHVYDDSLLTAQSAEAFARDFQSKFWEYLSRFPVGESAEIKLLDFLRESITTAATQAVIGKQVLDINPGFVDAFWQYEKHVEKLAFGLPGWFNKPAIQARERFRKMLTKWFESIKNNIDYETVASEEADQSPLFASRVSRNLAHWTNSFNFSSDNVGAIYALFLFGLHANTVPVSCWLMMELINDPELFRAVQEELAGVCSAGAAGPKINVQKLMMLPLMQSIYTEVLRLHVDVLITRTATEPVTVAGYHLPKGTILQAPTEIAHLDEELWGTPGHPASEFWAKRHTKEVEVVDEAGVNRRQLQYSMAGRTGSFFPYVSPLGGGFSICAGRNFAKHEVFLAIAVMITSFEIESFRWVNLDGSPTDRKARNDTGYANTVAAPPDRDMKITWRRVL</sequence>
<name>A0A084B2L1_STACB</name>
<dbReference type="Proteomes" id="UP000028045">
    <property type="component" value="Unassembled WGS sequence"/>
</dbReference>
<dbReference type="Gene3D" id="1.10.630.10">
    <property type="entry name" value="Cytochrome P450"/>
    <property type="match status" value="1"/>
</dbReference>
<feature type="transmembrane region" description="Helical" evidence="9">
    <location>
        <begin position="6"/>
        <end position="23"/>
    </location>
</feature>
<organism evidence="10 11">
    <name type="scientific">Stachybotrys chartarum (strain CBS 109288 / IBT 7711)</name>
    <name type="common">Toxic black mold</name>
    <name type="synonym">Stilbospora chartarum</name>
    <dbReference type="NCBI Taxonomy" id="1280523"/>
    <lineage>
        <taxon>Eukaryota</taxon>
        <taxon>Fungi</taxon>
        <taxon>Dikarya</taxon>
        <taxon>Ascomycota</taxon>
        <taxon>Pezizomycotina</taxon>
        <taxon>Sordariomycetes</taxon>
        <taxon>Hypocreomycetidae</taxon>
        <taxon>Hypocreales</taxon>
        <taxon>Stachybotryaceae</taxon>
        <taxon>Stachybotrys</taxon>
    </lineage>
</organism>
<dbReference type="Pfam" id="PF00067">
    <property type="entry name" value="p450"/>
    <property type="match status" value="1"/>
</dbReference>
<dbReference type="OrthoDB" id="3366823at2759"/>
<feature type="binding site" description="axial binding residue" evidence="8">
    <location>
        <position position="476"/>
    </location>
    <ligand>
        <name>heme</name>
        <dbReference type="ChEBI" id="CHEBI:30413"/>
    </ligand>
    <ligandPart>
        <name>Fe</name>
        <dbReference type="ChEBI" id="CHEBI:18248"/>
    </ligandPart>
</feature>
<keyword evidence="4 8" id="KW-0349">Heme</keyword>
<dbReference type="EMBL" id="KL648196">
    <property type="protein sequence ID" value="KEY71790.1"/>
    <property type="molecule type" value="Genomic_DNA"/>
</dbReference>
<dbReference type="GO" id="GO:0005506">
    <property type="term" value="F:iron ion binding"/>
    <property type="evidence" value="ECO:0007669"/>
    <property type="project" value="InterPro"/>
</dbReference>
<comment type="similarity">
    <text evidence="3">Belongs to the cytochrome P450 family.</text>
</comment>
<dbReference type="HOGENOM" id="CLU_018012_2_2_1"/>
<dbReference type="SUPFAM" id="SSF48264">
    <property type="entry name" value="Cytochrome P450"/>
    <property type="match status" value="1"/>
</dbReference>
<evidence type="ECO:0000256" key="8">
    <source>
        <dbReference type="PIRSR" id="PIRSR602403-1"/>
    </source>
</evidence>
<dbReference type="PANTHER" id="PTHR24304">
    <property type="entry name" value="CYTOCHROME P450 FAMILY 7"/>
    <property type="match status" value="1"/>
</dbReference>
<keyword evidence="9" id="KW-0812">Transmembrane</keyword>
<evidence type="ECO:0000256" key="4">
    <source>
        <dbReference type="ARBA" id="ARBA00022617"/>
    </source>
</evidence>
<evidence type="ECO:0000256" key="9">
    <source>
        <dbReference type="SAM" id="Phobius"/>
    </source>
</evidence>
<dbReference type="GO" id="GO:0016705">
    <property type="term" value="F:oxidoreductase activity, acting on paired donors, with incorporation or reduction of molecular oxygen"/>
    <property type="evidence" value="ECO:0007669"/>
    <property type="project" value="InterPro"/>
</dbReference>
<comment type="cofactor">
    <cofactor evidence="1 8">
        <name>heme</name>
        <dbReference type="ChEBI" id="CHEBI:30413"/>
    </cofactor>
</comment>
<keyword evidence="9" id="KW-1133">Transmembrane helix</keyword>
<proteinExistence type="inferred from homology"/>
<dbReference type="InterPro" id="IPR050529">
    <property type="entry name" value="CYP450_sterol_14alpha_dmase"/>
</dbReference>
<keyword evidence="7" id="KW-0560">Oxidoreductase</keyword>
<keyword evidence="5 8" id="KW-0479">Metal-binding</keyword>
<evidence type="ECO:0000313" key="10">
    <source>
        <dbReference type="EMBL" id="KEY71790.1"/>
    </source>
</evidence>
<dbReference type="GO" id="GO:0020037">
    <property type="term" value="F:heme binding"/>
    <property type="evidence" value="ECO:0007669"/>
    <property type="project" value="InterPro"/>
</dbReference>
<dbReference type="CDD" id="cd11040">
    <property type="entry name" value="CYP7_CYP8-like"/>
    <property type="match status" value="1"/>
</dbReference>
<keyword evidence="6 8" id="KW-0408">Iron</keyword>
<evidence type="ECO:0008006" key="12">
    <source>
        <dbReference type="Google" id="ProtNLM"/>
    </source>
</evidence>
<evidence type="ECO:0000256" key="2">
    <source>
        <dbReference type="ARBA" id="ARBA00004685"/>
    </source>
</evidence>
<protein>
    <recommendedName>
        <fullName evidence="12">Cytochrome P450</fullName>
    </recommendedName>
</protein>
<evidence type="ECO:0000256" key="1">
    <source>
        <dbReference type="ARBA" id="ARBA00001971"/>
    </source>
</evidence>
<dbReference type="InterPro" id="IPR002403">
    <property type="entry name" value="Cyt_P450_E_grp-IV"/>
</dbReference>
<keyword evidence="11" id="KW-1185">Reference proteome</keyword>
<keyword evidence="7" id="KW-0503">Monooxygenase</keyword>
<evidence type="ECO:0000256" key="6">
    <source>
        <dbReference type="ARBA" id="ARBA00023004"/>
    </source>
</evidence>
<dbReference type="InterPro" id="IPR036396">
    <property type="entry name" value="Cyt_P450_sf"/>
</dbReference>
<evidence type="ECO:0000256" key="7">
    <source>
        <dbReference type="ARBA" id="ARBA00023033"/>
    </source>
</evidence>
<dbReference type="InterPro" id="IPR001128">
    <property type="entry name" value="Cyt_P450"/>
</dbReference>
<accession>A0A084B2L1</accession>
<gene>
    <name evidence="10" type="ORF">S7711_06542</name>
</gene>
<dbReference type="PANTHER" id="PTHR24304:SF2">
    <property type="entry name" value="24-HYDROXYCHOLESTEROL 7-ALPHA-HYDROXYLASE"/>
    <property type="match status" value="1"/>
</dbReference>
<dbReference type="AlphaFoldDB" id="A0A084B2L1"/>
<reference evidence="10 11" key="1">
    <citation type="journal article" date="2014" name="BMC Genomics">
        <title>Comparative genome sequencing reveals chemotype-specific gene clusters in the toxigenic black mold Stachybotrys.</title>
        <authorList>
            <person name="Semeiks J."/>
            <person name="Borek D."/>
            <person name="Otwinowski Z."/>
            <person name="Grishin N.V."/>
        </authorList>
    </citation>
    <scope>NUCLEOTIDE SEQUENCE [LARGE SCALE GENOMIC DNA]</scope>
    <source>
        <strain evidence="11">CBS 109288 / IBT 7711</strain>
    </source>
</reference>
<comment type="pathway">
    <text evidence="2">Mycotoxin biosynthesis.</text>
</comment>
<dbReference type="PRINTS" id="PR00465">
    <property type="entry name" value="EP450IV"/>
</dbReference>
<dbReference type="GO" id="GO:0008395">
    <property type="term" value="F:steroid hydroxylase activity"/>
    <property type="evidence" value="ECO:0007669"/>
    <property type="project" value="TreeGrafter"/>
</dbReference>
<keyword evidence="9" id="KW-0472">Membrane</keyword>
<evidence type="ECO:0000256" key="5">
    <source>
        <dbReference type="ARBA" id="ARBA00022723"/>
    </source>
</evidence>
<evidence type="ECO:0000313" key="11">
    <source>
        <dbReference type="Proteomes" id="UP000028045"/>
    </source>
</evidence>
<evidence type="ECO:0000256" key="3">
    <source>
        <dbReference type="ARBA" id="ARBA00010617"/>
    </source>
</evidence>